<keyword evidence="4" id="KW-0378">Hydrolase</keyword>
<evidence type="ECO:0000256" key="3">
    <source>
        <dbReference type="ARBA" id="ARBA00022722"/>
    </source>
</evidence>
<feature type="compositionally biased region" description="Polar residues" evidence="7">
    <location>
        <begin position="358"/>
        <end position="381"/>
    </location>
</feature>
<feature type="region of interest" description="Disordered" evidence="7">
    <location>
        <begin position="467"/>
        <end position="498"/>
    </location>
</feature>
<feature type="compositionally biased region" description="Polar residues" evidence="7">
    <location>
        <begin position="303"/>
        <end position="326"/>
    </location>
</feature>
<dbReference type="Proteomes" id="UP001652621">
    <property type="component" value="Unplaced"/>
</dbReference>
<dbReference type="InterPro" id="IPR013520">
    <property type="entry name" value="Ribonucl_H"/>
</dbReference>
<dbReference type="Pfam" id="PF00929">
    <property type="entry name" value="RNase_T"/>
    <property type="match status" value="1"/>
</dbReference>
<sequence length="932" mass="102470">MNLNQGMMFVPGNGGQPATPNMMIPGGAGGAGGAHFMGGPPPPHPHGHPNAMYHHMRQMMNFPRFMGQSPPQRSGFSYYHHHHHQQQQHHHQAGPRHFYNPPPPGMMMNHSRSPLQNNIFSHGGIWTNSKHNFPPIQGGSPPRNCNQPKDNVNAEPTTSETAKTATTTMENETTKEQNASNETPKGEHNKQQSQPQQSVKKSDKIDKVLNKSLTKLPKIKRADSKLANKKTTTAAATLVVAEAVATVTSSAAATTGKISSASISTTTMSTAATCVKIINKDMKQREQQKKKNSMIASRHNPAHRNSTSSEAAGSDDLNTSSSNEDLSSAYIVQNKAANKKSSKSRQKRQQKRKQNNNHSNGTGASASSNTNGSHKNNSSDLLQPMDIDEEYKENHKPLGAKQSHNNNTNSTAAINLRKQCTKAAALKAVLNNSKLGKLGTPGVNALTTSPSNSSVCSSLSSASSTTSISSSSLSSSASSSPAHSANSSPTASPTASKRNAEHLKKVAQALAPPPLRQFVKLNLSESELVQQMRRYVVDPSLLRVYGFPVESVHHEGCIEIYKCLPKHLAEEAVTKDNQRHHRHYYGRKKSSVINSYDGLSSSQQWSNSSTAIDSGHGSGDSSPRFTDSDSSEMGEDDMTCGLETENPPVMAFYTPDGVYQIFSEYDNSVEKQCVRCSKMFEVNSEGEYLTFEPCTYHWGKANNVYNGKCYVNIYSCCQGEESSEGCSQHPLHVWNGAVVGINGPYSDFVHTRPRSEKQKNRHPKIYAIDCEMSYTGLGLEVTKVTVVGYDGSLVYEHFVRPQAEIIDYNTRFSGITEKDLSPDSNNSIKTFAQVQQDLLKLFDADTILIGHGLDNDLRVLRLVHKTIVDTSLIFSHSTGYPYRRSLKNLTKSFLKRDIQCSDSGHSSFEDSRACLELMLWKVRKDLRHWSYQ</sequence>
<feature type="region of interest" description="Disordered" evidence="7">
    <location>
        <begin position="283"/>
        <end position="381"/>
    </location>
</feature>
<dbReference type="SMART" id="SM00479">
    <property type="entry name" value="EXOIII"/>
    <property type="match status" value="1"/>
</dbReference>
<comment type="subcellular location">
    <subcellularLocation>
        <location evidence="1">Nucleus</location>
    </subcellularLocation>
</comment>
<dbReference type="RefSeq" id="XP_058978125.1">
    <property type="nucleotide sequence ID" value="XM_059122142.1"/>
</dbReference>
<feature type="domain" description="Exonuclease" evidence="8">
    <location>
        <begin position="764"/>
        <end position="927"/>
    </location>
</feature>
<evidence type="ECO:0000313" key="10">
    <source>
        <dbReference type="RefSeq" id="XP_058978125.1"/>
    </source>
</evidence>
<evidence type="ECO:0000256" key="5">
    <source>
        <dbReference type="ARBA" id="ARBA00022839"/>
    </source>
</evidence>
<evidence type="ECO:0000256" key="7">
    <source>
        <dbReference type="SAM" id="MobiDB-lite"/>
    </source>
</evidence>
<feature type="compositionally biased region" description="Basic residues" evidence="7">
    <location>
        <begin position="79"/>
        <end position="94"/>
    </location>
</feature>
<gene>
    <name evidence="10" type="primary">LOC101888243</name>
</gene>
<feature type="compositionally biased region" description="Basic and acidic residues" evidence="7">
    <location>
        <begin position="200"/>
        <end position="209"/>
    </location>
</feature>
<dbReference type="InterPro" id="IPR012337">
    <property type="entry name" value="RNaseH-like_sf"/>
</dbReference>
<keyword evidence="6" id="KW-0539">Nucleus</keyword>
<evidence type="ECO:0000259" key="8">
    <source>
        <dbReference type="SMART" id="SM00479"/>
    </source>
</evidence>
<feature type="compositionally biased region" description="Polar residues" evidence="7">
    <location>
        <begin position="119"/>
        <end position="131"/>
    </location>
</feature>
<reference evidence="10" key="1">
    <citation type="submission" date="2025-08" db="UniProtKB">
        <authorList>
            <consortium name="RefSeq"/>
        </authorList>
    </citation>
    <scope>IDENTIFICATION</scope>
    <source>
        <strain evidence="10">Aabys</strain>
        <tissue evidence="10">Whole body</tissue>
    </source>
</reference>
<keyword evidence="9" id="KW-1185">Reference proteome</keyword>
<name>A0ABM3UX73_MUSDO</name>
<keyword evidence="3" id="KW-0540">Nuclease</keyword>
<evidence type="ECO:0000256" key="6">
    <source>
        <dbReference type="ARBA" id="ARBA00023242"/>
    </source>
</evidence>
<dbReference type="SUPFAM" id="SSF53098">
    <property type="entry name" value="Ribonuclease H-like"/>
    <property type="match status" value="1"/>
</dbReference>
<proteinExistence type="inferred from homology"/>
<feature type="compositionally biased region" description="Low complexity" evidence="7">
    <location>
        <begin position="154"/>
        <end position="171"/>
    </location>
</feature>
<dbReference type="InterPro" id="IPR036397">
    <property type="entry name" value="RNaseH_sf"/>
</dbReference>
<evidence type="ECO:0000256" key="2">
    <source>
        <dbReference type="ARBA" id="ARBA00006357"/>
    </source>
</evidence>
<keyword evidence="5" id="KW-0269">Exonuclease</keyword>
<dbReference type="PANTHER" id="PTHR12801:SF115">
    <property type="entry name" value="FI18136P1-RELATED"/>
    <property type="match status" value="1"/>
</dbReference>
<evidence type="ECO:0000256" key="4">
    <source>
        <dbReference type="ARBA" id="ARBA00022801"/>
    </source>
</evidence>
<dbReference type="CDD" id="cd06145">
    <property type="entry name" value="REX1_like"/>
    <property type="match status" value="1"/>
</dbReference>
<dbReference type="InterPro" id="IPR034922">
    <property type="entry name" value="REX1-like_exo"/>
</dbReference>
<accession>A0ABM3UX73</accession>
<evidence type="ECO:0000313" key="9">
    <source>
        <dbReference type="Proteomes" id="UP001652621"/>
    </source>
</evidence>
<dbReference type="PANTHER" id="PTHR12801">
    <property type="entry name" value="RNA EXONUCLEASE REXO1 / RECO3 FAMILY MEMBER-RELATED"/>
    <property type="match status" value="1"/>
</dbReference>
<feature type="region of interest" description="Disordered" evidence="7">
    <location>
        <begin position="70"/>
        <end position="99"/>
    </location>
</feature>
<organism evidence="9 10">
    <name type="scientific">Musca domestica</name>
    <name type="common">House fly</name>
    <dbReference type="NCBI Taxonomy" id="7370"/>
    <lineage>
        <taxon>Eukaryota</taxon>
        <taxon>Metazoa</taxon>
        <taxon>Ecdysozoa</taxon>
        <taxon>Arthropoda</taxon>
        <taxon>Hexapoda</taxon>
        <taxon>Insecta</taxon>
        <taxon>Pterygota</taxon>
        <taxon>Neoptera</taxon>
        <taxon>Endopterygota</taxon>
        <taxon>Diptera</taxon>
        <taxon>Brachycera</taxon>
        <taxon>Muscomorpha</taxon>
        <taxon>Muscoidea</taxon>
        <taxon>Muscidae</taxon>
        <taxon>Musca</taxon>
    </lineage>
</organism>
<feature type="compositionally biased region" description="Acidic residues" evidence="7">
    <location>
        <begin position="629"/>
        <end position="638"/>
    </location>
</feature>
<feature type="region of interest" description="Disordered" evidence="7">
    <location>
        <begin position="119"/>
        <end position="209"/>
    </location>
</feature>
<dbReference type="InterPro" id="IPR047021">
    <property type="entry name" value="REXO1/3/4-like"/>
</dbReference>
<protein>
    <submittedName>
        <fullName evidence="10">Uncharacterized protein LOC101888243 isoform X2</fullName>
    </submittedName>
</protein>
<comment type="similarity">
    <text evidence="2">Belongs to the REXO1/REXO3 family.</text>
</comment>
<dbReference type="Gene3D" id="3.30.420.10">
    <property type="entry name" value="Ribonuclease H-like superfamily/Ribonuclease H"/>
    <property type="match status" value="1"/>
</dbReference>
<dbReference type="GeneID" id="101888243"/>
<evidence type="ECO:0000256" key="1">
    <source>
        <dbReference type="ARBA" id="ARBA00004123"/>
    </source>
</evidence>
<feature type="compositionally biased region" description="Low complexity" evidence="7">
    <location>
        <begin position="467"/>
        <end position="496"/>
    </location>
</feature>
<feature type="region of interest" description="Disordered" evidence="7">
    <location>
        <begin position="604"/>
        <end position="640"/>
    </location>
</feature>
<feature type="compositionally biased region" description="Basic residues" evidence="7">
    <location>
        <begin position="337"/>
        <end position="355"/>
    </location>
</feature>